<dbReference type="GO" id="GO:0071949">
    <property type="term" value="F:FAD binding"/>
    <property type="evidence" value="ECO:0007669"/>
    <property type="project" value="InterPro"/>
</dbReference>
<evidence type="ECO:0000313" key="7">
    <source>
        <dbReference type="EMBL" id="KAJ6647385.1"/>
    </source>
</evidence>
<dbReference type="InterPro" id="IPR016167">
    <property type="entry name" value="FAD-bd_PCMH_sub1"/>
</dbReference>
<feature type="domain" description="FAD-binding PCMH-type" evidence="6">
    <location>
        <begin position="33"/>
        <end position="201"/>
    </location>
</feature>
<keyword evidence="8" id="KW-1185">Reference proteome</keyword>
<proteinExistence type="predicted"/>
<dbReference type="Pfam" id="PF04030">
    <property type="entry name" value="ALO"/>
    <property type="match status" value="1"/>
</dbReference>
<dbReference type="PANTHER" id="PTHR43762:SF1">
    <property type="entry name" value="D-ARABINONO-1,4-LACTONE OXIDASE"/>
    <property type="match status" value="1"/>
</dbReference>
<evidence type="ECO:0000256" key="1">
    <source>
        <dbReference type="ARBA" id="ARBA00004275"/>
    </source>
</evidence>
<dbReference type="InterPro" id="IPR036318">
    <property type="entry name" value="FAD-bd_PCMH-like_sf"/>
</dbReference>
<dbReference type="Gene3D" id="3.30.70.2520">
    <property type="match status" value="1"/>
</dbReference>
<dbReference type="InterPro" id="IPR006094">
    <property type="entry name" value="Oxid_FAD_bind_N"/>
</dbReference>
<sequence>MKAFSFLFYTLLLIALVHSADPPKEYSSYRRIPLCSPSSYFQYPKSEGDVVKIVRDAIRTGTTVKAFGVRHSQTDIICTEGIPVDNQGLQFFKMNADGVTATFGAGVNLRACTEFLRKNGRALKTTPAYGNITLGGAIGTGAHGSTIKHHASISEQVVGVRIVDGMGNLRDITNREDLNALKLHLGLLGIVVKVTLTTVPLYKTRAYNYAVPDDMLTNGVGINWAKTTDQIAFYWFPAFKEVIVANWTIVDVKTPGNAWTNDHVPPIYENFALIASVAKETAFTLTSSTCALLNSLGYTLLHTIEYLLEMTLLVQVPDFVPIYTSDGYLLQMPAVGYYDLMFAPICFDRPQGLLGAACAWNHGPNNITILDNEFALDLADLPDFITDIKDIISKTPTAFPLQGILMRFSDKSDIYMSTAYGRQTVCFEFYLWNRNDPYNQPSGSLAGYQTILQLLTHKYKARSHWGKSGLVYHNSKSIDLKLDPVARQKFVAAMNKFDPNEVFINNFGRRLKGTGTKVDTDPLVVRCALLDNCFCTKNSDCGEGQTCTTLPGYKYFVCKTRNEVPMVFNKGLLPTPLNILNFLAYNVPTLISALGGRCTLGAIISTLGSAGNILQTFLQGVGGVLGNIFSNLG</sequence>
<reference evidence="7" key="1">
    <citation type="submission" date="2022-07" db="EMBL/GenBank/DDBJ databases">
        <authorList>
            <person name="Trinca V."/>
            <person name="Uliana J.V.C."/>
            <person name="Torres T.T."/>
            <person name="Ward R.J."/>
            <person name="Monesi N."/>
        </authorList>
    </citation>
    <scope>NUCLEOTIDE SEQUENCE</scope>
    <source>
        <strain evidence="7">HSMRA1968</strain>
        <tissue evidence="7">Whole embryos</tissue>
    </source>
</reference>
<dbReference type="EMBL" id="WJQU01000001">
    <property type="protein sequence ID" value="KAJ6647385.1"/>
    <property type="molecule type" value="Genomic_DNA"/>
</dbReference>
<dbReference type="InterPro" id="IPR016166">
    <property type="entry name" value="FAD-bd_PCMH"/>
</dbReference>
<comment type="subunit">
    <text evidence="2">Homodimer.</text>
</comment>
<feature type="signal peptide" evidence="5">
    <location>
        <begin position="1"/>
        <end position="19"/>
    </location>
</feature>
<dbReference type="GO" id="GO:0005777">
    <property type="term" value="C:peroxisome"/>
    <property type="evidence" value="ECO:0007669"/>
    <property type="project" value="UniProtKB-SubCell"/>
</dbReference>
<keyword evidence="5" id="KW-0732">Signal</keyword>
<feature type="chain" id="PRO_5040393786" evidence="5">
    <location>
        <begin position="20"/>
        <end position="633"/>
    </location>
</feature>
<dbReference type="InterPro" id="IPR007173">
    <property type="entry name" value="ALO_C"/>
</dbReference>
<protein>
    <submittedName>
        <fullName evidence="7">L-gulonolactone oxidase 5</fullName>
    </submittedName>
</protein>
<keyword evidence="4" id="KW-0576">Peroxisome</keyword>
<dbReference type="InterPro" id="IPR016169">
    <property type="entry name" value="FAD-bd_PCMH_sub2"/>
</dbReference>
<evidence type="ECO:0000313" key="8">
    <source>
        <dbReference type="Proteomes" id="UP001151699"/>
    </source>
</evidence>
<dbReference type="Proteomes" id="UP001151699">
    <property type="component" value="Chromosome A"/>
</dbReference>
<comment type="subcellular location">
    <subcellularLocation>
        <location evidence="1">Peroxisome</location>
    </subcellularLocation>
</comment>
<evidence type="ECO:0000256" key="4">
    <source>
        <dbReference type="ARBA" id="ARBA00023140"/>
    </source>
</evidence>
<dbReference type="Gene3D" id="3.30.43.10">
    <property type="entry name" value="Uridine Diphospho-n-acetylenolpyruvylglucosamine Reductase, domain 2"/>
    <property type="match status" value="1"/>
</dbReference>
<dbReference type="SUPFAM" id="SSF56176">
    <property type="entry name" value="FAD-binding/transporter-associated domain-like"/>
    <property type="match status" value="1"/>
</dbReference>
<evidence type="ECO:0000259" key="6">
    <source>
        <dbReference type="PROSITE" id="PS51387"/>
    </source>
</evidence>
<gene>
    <name evidence="7" type="primary">GULLO5_0</name>
    <name evidence="7" type="ORF">Bhyg_02607</name>
</gene>
<organism evidence="7 8">
    <name type="scientific">Pseudolycoriella hygida</name>
    <dbReference type="NCBI Taxonomy" id="35572"/>
    <lineage>
        <taxon>Eukaryota</taxon>
        <taxon>Metazoa</taxon>
        <taxon>Ecdysozoa</taxon>
        <taxon>Arthropoda</taxon>
        <taxon>Hexapoda</taxon>
        <taxon>Insecta</taxon>
        <taxon>Pterygota</taxon>
        <taxon>Neoptera</taxon>
        <taxon>Endopterygota</taxon>
        <taxon>Diptera</taxon>
        <taxon>Nematocera</taxon>
        <taxon>Sciaroidea</taxon>
        <taxon>Sciaridae</taxon>
        <taxon>Pseudolycoriella</taxon>
    </lineage>
</organism>
<name>A0A9Q0NBQ8_9DIPT</name>
<dbReference type="PROSITE" id="PS51387">
    <property type="entry name" value="FAD_PCMH"/>
    <property type="match status" value="1"/>
</dbReference>
<comment type="caution">
    <text evidence="7">The sequence shown here is derived from an EMBL/GenBank/DDBJ whole genome shotgun (WGS) entry which is preliminary data.</text>
</comment>
<keyword evidence="3" id="KW-0560">Oxidoreductase</keyword>
<evidence type="ECO:0000256" key="3">
    <source>
        <dbReference type="ARBA" id="ARBA00023002"/>
    </source>
</evidence>
<dbReference type="GO" id="GO:0016020">
    <property type="term" value="C:membrane"/>
    <property type="evidence" value="ECO:0007669"/>
    <property type="project" value="InterPro"/>
</dbReference>
<dbReference type="Pfam" id="PF01565">
    <property type="entry name" value="FAD_binding_4"/>
    <property type="match status" value="1"/>
</dbReference>
<evidence type="ECO:0000256" key="2">
    <source>
        <dbReference type="ARBA" id="ARBA00011738"/>
    </source>
</evidence>
<evidence type="ECO:0000256" key="5">
    <source>
        <dbReference type="SAM" id="SignalP"/>
    </source>
</evidence>
<dbReference type="AlphaFoldDB" id="A0A9Q0NBQ8"/>
<dbReference type="GO" id="GO:0003885">
    <property type="term" value="F:D-arabinono-1,4-lactone oxidase activity"/>
    <property type="evidence" value="ECO:0007669"/>
    <property type="project" value="InterPro"/>
</dbReference>
<accession>A0A9Q0NBQ8</accession>
<dbReference type="Gene3D" id="3.30.465.10">
    <property type="match status" value="1"/>
</dbReference>
<dbReference type="PANTHER" id="PTHR43762">
    <property type="entry name" value="L-GULONOLACTONE OXIDASE"/>
    <property type="match status" value="1"/>
</dbReference>
<dbReference type="OrthoDB" id="415825at2759"/>
<dbReference type="InterPro" id="IPR010031">
    <property type="entry name" value="FAD_lactone_oxidase-like"/>
</dbReference>